<evidence type="ECO:0000256" key="1">
    <source>
        <dbReference type="SAM" id="Phobius"/>
    </source>
</evidence>
<keyword evidence="1" id="KW-1133">Transmembrane helix</keyword>
<evidence type="ECO:0000313" key="3">
    <source>
        <dbReference type="Proteomes" id="UP000011885"/>
    </source>
</evidence>
<proteinExistence type="predicted"/>
<gene>
    <name evidence="2" type="ORF">RSSM_00888</name>
</gene>
<dbReference type="EMBL" id="ANOH01000074">
    <property type="protein sequence ID" value="EMI57697.1"/>
    <property type="molecule type" value="Genomic_DNA"/>
</dbReference>
<dbReference type="InterPro" id="IPR013901">
    <property type="entry name" value="Anthrone_oxy"/>
</dbReference>
<keyword evidence="1" id="KW-0812">Transmembrane</keyword>
<keyword evidence="3" id="KW-1185">Reference proteome</keyword>
<evidence type="ECO:0000313" key="2">
    <source>
        <dbReference type="EMBL" id="EMI57697.1"/>
    </source>
</evidence>
<dbReference type="Pfam" id="PF08592">
    <property type="entry name" value="Anthrone_oxy"/>
    <property type="match status" value="1"/>
</dbReference>
<sequence>MRALADIPGPQGMLAMQRINLRIINPLFVLLFLGTPVCCLVLAFVAIQSLDSPGSLTTLLGAACYLIGPFGITMLKNVPLNNRLAAAELSDTDTVWADYQIRWQRWNHIRTWIGIVSMALLAAGMQRFG</sequence>
<reference evidence="2 3" key="1">
    <citation type="journal article" date="2013" name="Mar. Genomics">
        <title>Expression of sulfatases in Rhodopirellula baltica and the diversity of sulfatases in the genus Rhodopirellula.</title>
        <authorList>
            <person name="Wegner C.E."/>
            <person name="Richter-Heitmann T."/>
            <person name="Klindworth A."/>
            <person name="Klockow C."/>
            <person name="Richter M."/>
            <person name="Achstetter T."/>
            <person name="Glockner F.O."/>
            <person name="Harder J."/>
        </authorList>
    </citation>
    <scope>NUCLEOTIDE SEQUENCE [LARGE SCALE GENOMIC DNA]</scope>
    <source>
        <strain evidence="2 3">SM41</strain>
    </source>
</reference>
<dbReference type="Proteomes" id="UP000011885">
    <property type="component" value="Unassembled WGS sequence"/>
</dbReference>
<dbReference type="AlphaFoldDB" id="M5U8B8"/>
<protein>
    <submittedName>
        <fullName evidence="2">Integral membrane protein</fullName>
    </submittedName>
</protein>
<dbReference type="PATRIC" id="fig|1263870.3.peg.970"/>
<dbReference type="OrthoDB" id="428263at2"/>
<comment type="caution">
    <text evidence="2">The sequence shown here is derived from an EMBL/GenBank/DDBJ whole genome shotgun (WGS) entry which is preliminary data.</text>
</comment>
<keyword evidence="1" id="KW-0472">Membrane</keyword>
<accession>M5U8B8</accession>
<dbReference type="RefSeq" id="WP_008674814.1">
    <property type="nucleotide sequence ID" value="NZ_ANOH01000074.1"/>
</dbReference>
<feature type="transmembrane region" description="Helical" evidence="1">
    <location>
        <begin position="109"/>
        <end position="128"/>
    </location>
</feature>
<feature type="transmembrane region" description="Helical" evidence="1">
    <location>
        <begin position="23"/>
        <end position="47"/>
    </location>
</feature>
<feature type="transmembrane region" description="Helical" evidence="1">
    <location>
        <begin position="53"/>
        <end position="75"/>
    </location>
</feature>
<organism evidence="2 3">
    <name type="scientific">Rhodopirellula sallentina SM41</name>
    <dbReference type="NCBI Taxonomy" id="1263870"/>
    <lineage>
        <taxon>Bacteria</taxon>
        <taxon>Pseudomonadati</taxon>
        <taxon>Planctomycetota</taxon>
        <taxon>Planctomycetia</taxon>
        <taxon>Pirellulales</taxon>
        <taxon>Pirellulaceae</taxon>
        <taxon>Rhodopirellula</taxon>
    </lineage>
</organism>
<name>M5U8B8_9BACT</name>